<evidence type="ECO:0000256" key="2">
    <source>
        <dbReference type="SAM" id="Phobius"/>
    </source>
</evidence>
<dbReference type="InterPro" id="IPR002921">
    <property type="entry name" value="Fungal_lipase-type"/>
</dbReference>
<comment type="caution">
    <text evidence="4">The sequence shown here is derived from an EMBL/GenBank/DDBJ whole genome shotgun (WGS) entry which is preliminary data.</text>
</comment>
<name>A0A2W4YPE1_9CYAN</name>
<dbReference type="AlphaFoldDB" id="A0A2W4YPE1"/>
<organism evidence="4 5">
    <name type="scientific">Shackletoniella antarctica</name>
    <dbReference type="NCBI Taxonomy" id="268115"/>
    <lineage>
        <taxon>Bacteria</taxon>
        <taxon>Bacillati</taxon>
        <taxon>Cyanobacteriota</taxon>
        <taxon>Cyanophyceae</taxon>
        <taxon>Oculatellales</taxon>
        <taxon>Oculatellaceae</taxon>
        <taxon>Shackletoniella</taxon>
    </lineage>
</organism>
<sequence>MATGAVAQVPASGEGSRLGLDIQEIQAEDALISLSLPRRLTAPLRRIRGTSLALLLASLSLAGAGFIALAWLHIYQQQRRWRRVELVRQEVKAFREREAVKHVLDILDYEEYRTFYVNHPADGRRLSFEANDYRLCRALRPHDEMVRMRKGLREIQRIAQNQPIKPVALALVQYYENEEFVIELVLRDWFDSFLGGLEYFEIMIESGLVTAEEIKPFIIYWVRLIGDRRYRRIGGSSFYDQLSHYIYWAGYGRVQTLFERYGFKVLPPPYKPNDFSEPKPNQPKFGIQASAGREPDTQKLSDKYDTYRALWLAKAAHLVYEDRVYIDDIARLWLSQDSPLAQQPVTMPVQKYVVEALKAWQQEGKQNSRADLRDNFVYLDIRKTNTQAFLFRKDNNIVLSFRGTQQFDDWKTNLKIRLRAFTVGADQESVRPVGRLHRGFLEAWQSVEKQVMYWVDEWNAPTQSAVGAGTTDIQLWVTGHSLGGALAAVATVALEARGYSVSGLYTFGQPRVADWQLVNYMNGRMGDRIFRYVNNNDIVPMIPPQIIPWVPTRVYGHMGQFRYFNDSGSLRRQSLLFQRFPDRLFGMIRAILSSGTPDAVDDHKMEFYVANLQKALDREAEEAQLEIEQGLIAGDFVEGMKERMRARRSSPADG</sequence>
<dbReference type="InterPro" id="IPR051218">
    <property type="entry name" value="Sec_MonoDiacylglyc_Lipase"/>
</dbReference>
<protein>
    <recommendedName>
        <fullName evidence="3">Fungal lipase-type domain-containing protein</fullName>
    </recommendedName>
</protein>
<evidence type="ECO:0000259" key="3">
    <source>
        <dbReference type="Pfam" id="PF01764"/>
    </source>
</evidence>
<evidence type="ECO:0000313" key="4">
    <source>
        <dbReference type="EMBL" id="PZO44798.1"/>
    </source>
</evidence>
<keyword evidence="2" id="KW-0472">Membrane</keyword>
<proteinExistence type="predicted"/>
<feature type="transmembrane region" description="Helical" evidence="2">
    <location>
        <begin position="52"/>
        <end position="74"/>
    </location>
</feature>
<dbReference type="GO" id="GO:0006629">
    <property type="term" value="P:lipid metabolic process"/>
    <property type="evidence" value="ECO:0007669"/>
    <property type="project" value="InterPro"/>
</dbReference>
<dbReference type="Gene3D" id="3.40.50.1820">
    <property type="entry name" value="alpha/beta hydrolase"/>
    <property type="match status" value="1"/>
</dbReference>
<evidence type="ECO:0000313" key="5">
    <source>
        <dbReference type="Proteomes" id="UP000249081"/>
    </source>
</evidence>
<keyword evidence="2" id="KW-1133">Transmembrane helix</keyword>
<dbReference type="EMBL" id="QBMN01000013">
    <property type="protein sequence ID" value="PZO44798.1"/>
    <property type="molecule type" value="Genomic_DNA"/>
</dbReference>
<keyword evidence="2" id="KW-0812">Transmembrane</keyword>
<dbReference type="PANTHER" id="PTHR45856">
    <property type="entry name" value="ALPHA/BETA-HYDROLASES SUPERFAMILY PROTEIN"/>
    <property type="match status" value="1"/>
</dbReference>
<feature type="region of interest" description="Disordered" evidence="1">
    <location>
        <begin position="275"/>
        <end position="298"/>
    </location>
</feature>
<dbReference type="SUPFAM" id="SSF53474">
    <property type="entry name" value="alpha/beta-Hydrolases"/>
    <property type="match status" value="1"/>
</dbReference>
<feature type="domain" description="Fungal lipase-type" evidence="3">
    <location>
        <begin position="398"/>
        <end position="545"/>
    </location>
</feature>
<dbReference type="Pfam" id="PF01764">
    <property type="entry name" value="Lipase_3"/>
    <property type="match status" value="1"/>
</dbReference>
<dbReference type="Proteomes" id="UP000249081">
    <property type="component" value="Unassembled WGS sequence"/>
</dbReference>
<dbReference type="CDD" id="cd00519">
    <property type="entry name" value="Lipase_3"/>
    <property type="match status" value="1"/>
</dbReference>
<accession>A0A2W4YPE1</accession>
<reference evidence="5" key="1">
    <citation type="submission" date="2018-04" db="EMBL/GenBank/DDBJ databases">
        <authorList>
            <person name="Cornet L."/>
        </authorList>
    </citation>
    <scope>NUCLEOTIDE SEQUENCE [LARGE SCALE GENOMIC DNA]</scope>
</reference>
<reference evidence="4 5" key="2">
    <citation type="submission" date="2018-06" db="EMBL/GenBank/DDBJ databases">
        <title>Metagenomic assembly of (sub)arctic Cyanobacteria and their associated microbiome from non-axenic cultures.</title>
        <authorList>
            <person name="Baurain D."/>
        </authorList>
    </citation>
    <scope>NUCLEOTIDE SEQUENCE [LARGE SCALE GENOMIC DNA]</scope>
    <source>
        <strain evidence="4">ULC041bin1</strain>
    </source>
</reference>
<dbReference type="PANTHER" id="PTHR45856:SF24">
    <property type="entry name" value="FUNGAL LIPASE-LIKE DOMAIN-CONTAINING PROTEIN"/>
    <property type="match status" value="1"/>
</dbReference>
<dbReference type="InterPro" id="IPR029058">
    <property type="entry name" value="AB_hydrolase_fold"/>
</dbReference>
<gene>
    <name evidence="4" type="ORF">DCF17_03145</name>
</gene>
<evidence type="ECO:0000256" key="1">
    <source>
        <dbReference type="SAM" id="MobiDB-lite"/>
    </source>
</evidence>